<sequence>MVRKALGTKTHLCNRSTNFPEHITAAPVQGTPNFCEILWSRNVPNWSCLVTPLRAPPSPAVIYFGRNKKKSECPCVCACSASRFWVLPWGALLHARGRDSSLVQACRKSEAGSPPKPPPRPGGVAVAVQPARPPSPHHRRDAEIFAHKLTTQHAGTPRREQLVAPPPPNASGYVISDHLGRGGGGKPVIMETSPPQKYMGRLSCARVRVREWLRREIFR</sequence>
<proteinExistence type="predicted"/>
<evidence type="ECO:0000313" key="2">
    <source>
        <dbReference type="EMBL" id="PSN68378.1"/>
    </source>
</evidence>
<reference evidence="2 3" key="1">
    <citation type="journal article" date="2018" name="Front. Microbiol.">
        <title>Genome-Wide Analysis of Corynespora cassiicola Leaf Fall Disease Putative Effectors.</title>
        <authorList>
            <person name="Lopez D."/>
            <person name="Ribeiro S."/>
            <person name="Label P."/>
            <person name="Fumanal B."/>
            <person name="Venisse J.S."/>
            <person name="Kohler A."/>
            <person name="de Oliveira R.R."/>
            <person name="Labutti K."/>
            <person name="Lipzen A."/>
            <person name="Lail K."/>
            <person name="Bauer D."/>
            <person name="Ohm R.A."/>
            <person name="Barry K.W."/>
            <person name="Spatafora J."/>
            <person name="Grigoriev I.V."/>
            <person name="Martin F.M."/>
            <person name="Pujade-Renaud V."/>
        </authorList>
    </citation>
    <scope>NUCLEOTIDE SEQUENCE [LARGE SCALE GENOMIC DNA]</scope>
    <source>
        <strain evidence="2 3">Philippines</strain>
    </source>
</reference>
<evidence type="ECO:0000313" key="3">
    <source>
        <dbReference type="Proteomes" id="UP000240883"/>
    </source>
</evidence>
<evidence type="ECO:0000256" key="1">
    <source>
        <dbReference type="SAM" id="MobiDB-lite"/>
    </source>
</evidence>
<accession>A0A2T2NTH3</accession>
<feature type="region of interest" description="Disordered" evidence="1">
    <location>
        <begin position="105"/>
        <end position="138"/>
    </location>
</feature>
<name>A0A2T2NTH3_CORCC</name>
<organism evidence="2 3">
    <name type="scientific">Corynespora cassiicola Philippines</name>
    <dbReference type="NCBI Taxonomy" id="1448308"/>
    <lineage>
        <taxon>Eukaryota</taxon>
        <taxon>Fungi</taxon>
        <taxon>Dikarya</taxon>
        <taxon>Ascomycota</taxon>
        <taxon>Pezizomycotina</taxon>
        <taxon>Dothideomycetes</taxon>
        <taxon>Pleosporomycetidae</taxon>
        <taxon>Pleosporales</taxon>
        <taxon>Corynesporascaceae</taxon>
        <taxon>Corynespora</taxon>
    </lineage>
</organism>
<dbReference type="EMBL" id="KZ678134">
    <property type="protein sequence ID" value="PSN68378.1"/>
    <property type="molecule type" value="Genomic_DNA"/>
</dbReference>
<dbReference type="AlphaFoldDB" id="A0A2T2NTH3"/>
<gene>
    <name evidence="2" type="ORF">BS50DRAFT_362226</name>
</gene>
<keyword evidence="3" id="KW-1185">Reference proteome</keyword>
<protein>
    <submittedName>
        <fullName evidence="2">Uncharacterized protein</fullName>
    </submittedName>
</protein>
<dbReference type="Proteomes" id="UP000240883">
    <property type="component" value="Unassembled WGS sequence"/>
</dbReference>